<protein>
    <submittedName>
        <fullName evidence="1">Uncharacterized protein</fullName>
    </submittedName>
</protein>
<evidence type="ECO:0000313" key="1">
    <source>
        <dbReference type="EMBL" id="GEQ12665.1"/>
    </source>
</evidence>
<keyword evidence="2" id="KW-1185">Reference proteome</keyword>
<sequence length="70" mass="7533">MTLMRLLDLEEQPTVTVTGRQGLAEADVRPGVIPACRAVEALHAGSHDTLSRSLGANSVAATWRPRLLVR</sequence>
<dbReference type="OrthoDB" id="795001at2"/>
<evidence type="ECO:0000313" key="2">
    <source>
        <dbReference type="Proteomes" id="UP000321793"/>
    </source>
</evidence>
<gene>
    <name evidence="1" type="ORF">KLO01_07120</name>
</gene>
<comment type="caution">
    <text evidence="1">The sequence shown here is derived from an EMBL/GenBank/DDBJ whole genome shotgun (WGS) entry which is preliminary data.</text>
</comment>
<dbReference type="Proteomes" id="UP000321793">
    <property type="component" value="Unassembled WGS sequence"/>
</dbReference>
<dbReference type="EMBL" id="BKBA01000003">
    <property type="protein sequence ID" value="GEQ12665.1"/>
    <property type="molecule type" value="Genomic_DNA"/>
</dbReference>
<name>A0A512SXN3_9MICO</name>
<proteinExistence type="predicted"/>
<dbReference type="AlphaFoldDB" id="A0A512SXN3"/>
<reference evidence="1 2" key="1">
    <citation type="submission" date="2019-07" db="EMBL/GenBank/DDBJ databases">
        <title>Whole genome shotgun sequence of Knoellia locipacati NBRC 109775.</title>
        <authorList>
            <person name="Hosoyama A."/>
            <person name="Uohara A."/>
            <person name="Ohji S."/>
            <person name="Ichikawa N."/>
        </authorList>
    </citation>
    <scope>NUCLEOTIDE SEQUENCE [LARGE SCALE GENOMIC DNA]</scope>
    <source>
        <strain evidence="1 2">NBRC 109775</strain>
    </source>
</reference>
<organism evidence="1 2">
    <name type="scientific">Knoellia locipacati</name>
    <dbReference type="NCBI Taxonomy" id="882824"/>
    <lineage>
        <taxon>Bacteria</taxon>
        <taxon>Bacillati</taxon>
        <taxon>Actinomycetota</taxon>
        <taxon>Actinomycetes</taxon>
        <taxon>Micrococcales</taxon>
        <taxon>Intrasporangiaceae</taxon>
        <taxon>Knoellia</taxon>
    </lineage>
</organism>
<dbReference type="RefSeq" id="WP_147062158.1">
    <property type="nucleotide sequence ID" value="NZ_BAABDN010000001.1"/>
</dbReference>
<accession>A0A512SXN3</accession>